<evidence type="ECO:0000313" key="4">
    <source>
        <dbReference type="Proteomes" id="UP000230935"/>
    </source>
</evidence>
<organism evidence="3 4">
    <name type="scientific">Candidatus Buchananbacteria bacterium CG10_big_fil_rev_8_21_14_0_10_42_9</name>
    <dbReference type="NCBI Taxonomy" id="1974526"/>
    <lineage>
        <taxon>Bacteria</taxon>
        <taxon>Candidatus Buchananiibacteriota</taxon>
    </lineage>
</organism>
<dbReference type="SUPFAM" id="SSF82771">
    <property type="entry name" value="GIY-YIG endonuclease"/>
    <property type="match status" value="1"/>
</dbReference>
<accession>A0A2H0W1L6</accession>
<evidence type="ECO:0000313" key="3">
    <source>
        <dbReference type="EMBL" id="PIS05259.1"/>
    </source>
</evidence>
<evidence type="ECO:0000256" key="1">
    <source>
        <dbReference type="ARBA" id="ARBA00007435"/>
    </source>
</evidence>
<feature type="domain" description="GIY-YIG" evidence="2">
    <location>
        <begin position="2"/>
        <end position="78"/>
    </location>
</feature>
<dbReference type="InterPro" id="IPR050190">
    <property type="entry name" value="UPF0213_domain"/>
</dbReference>
<comment type="similarity">
    <text evidence="1">Belongs to the UPF0213 family.</text>
</comment>
<sequence>MKKYYIYLLTNKVHTVLYIGVTSNLASRVWQHKEKIIEGFSKKYNVSKLVYYEEYDNVVDALNREKQIKKFSRKRKESLINNVNNRWEDLSYRL</sequence>
<proteinExistence type="inferred from homology"/>
<protein>
    <submittedName>
        <fullName evidence="3">Excinuclease ABC subunit C</fullName>
    </submittedName>
</protein>
<dbReference type="Proteomes" id="UP000230935">
    <property type="component" value="Unassembled WGS sequence"/>
</dbReference>
<evidence type="ECO:0000259" key="2">
    <source>
        <dbReference type="PROSITE" id="PS50164"/>
    </source>
</evidence>
<dbReference type="PANTHER" id="PTHR34477">
    <property type="entry name" value="UPF0213 PROTEIN YHBQ"/>
    <property type="match status" value="1"/>
</dbReference>
<dbReference type="PANTHER" id="PTHR34477:SF5">
    <property type="entry name" value="BSL5627 PROTEIN"/>
    <property type="match status" value="1"/>
</dbReference>
<dbReference type="Gene3D" id="3.40.1440.10">
    <property type="entry name" value="GIY-YIG endonuclease"/>
    <property type="match status" value="1"/>
</dbReference>
<dbReference type="PROSITE" id="PS50164">
    <property type="entry name" value="GIY_YIG"/>
    <property type="match status" value="1"/>
</dbReference>
<dbReference type="EMBL" id="PEZZ01000014">
    <property type="protein sequence ID" value="PIS05259.1"/>
    <property type="molecule type" value="Genomic_DNA"/>
</dbReference>
<dbReference type="SMART" id="SM00465">
    <property type="entry name" value="GIYc"/>
    <property type="match status" value="1"/>
</dbReference>
<gene>
    <name evidence="3" type="ORF">COT81_02045</name>
</gene>
<comment type="caution">
    <text evidence="3">The sequence shown here is derived from an EMBL/GenBank/DDBJ whole genome shotgun (WGS) entry which is preliminary data.</text>
</comment>
<dbReference type="InterPro" id="IPR000305">
    <property type="entry name" value="GIY-YIG_endonuc"/>
</dbReference>
<name>A0A2H0W1L6_9BACT</name>
<reference evidence="4" key="1">
    <citation type="submission" date="2017-09" db="EMBL/GenBank/DDBJ databases">
        <title>Depth-based differentiation of microbial function through sediment-hosted aquifers and enrichment of novel symbionts in the deep terrestrial subsurface.</title>
        <authorList>
            <person name="Probst A.J."/>
            <person name="Ladd B."/>
            <person name="Jarett J.K."/>
            <person name="Geller-Mcgrath D.E."/>
            <person name="Sieber C.M.K."/>
            <person name="Emerson J.B."/>
            <person name="Anantharaman K."/>
            <person name="Thomas B.C."/>
            <person name="Malmstrom R."/>
            <person name="Stieglmeier M."/>
            <person name="Klingl A."/>
            <person name="Woyke T."/>
            <person name="Ryan C.M."/>
            <person name="Banfield J.F."/>
        </authorList>
    </citation>
    <scope>NUCLEOTIDE SEQUENCE [LARGE SCALE GENOMIC DNA]</scope>
</reference>
<dbReference type="InterPro" id="IPR035901">
    <property type="entry name" value="GIY-YIG_endonuc_sf"/>
</dbReference>
<dbReference type="Pfam" id="PF01541">
    <property type="entry name" value="GIY-YIG"/>
    <property type="match status" value="1"/>
</dbReference>
<dbReference type="AlphaFoldDB" id="A0A2H0W1L6"/>
<dbReference type="CDD" id="cd10448">
    <property type="entry name" value="GIY-YIG_unchar_3"/>
    <property type="match status" value="1"/>
</dbReference>